<evidence type="ECO:0000313" key="2">
    <source>
        <dbReference type="Proteomes" id="UP000095282"/>
    </source>
</evidence>
<keyword evidence="2" id="KW-1185">Reference proteome</keyword>
<keyword evidence="1" id="KW-1133">Transmembrane helix</keyword>
<name>A0A1I7TXW0_9PELO</name>
<feature type="transmembrane region" description="Helical" evidence="1">
    <location>
        <begin position="27"/>
        <end position="49"/>
    </location>
</feature>
<proteinExistence type="predicted"/>
<dbReference type="PANTHER" id="PTHR46891:SF1">
    <property type="entry name" value="SERPENTINE RECEPTOR, CLASS H"/>
    <property type="match status" value="1"/>
</dbReference>
<evidence type="ECO:0000313" key="3">
    <source>
        <dbReference type="WBParaSite" id="Csp11.Scaffold629.g12891.t1"/>
    </source>
</evidence>
<accession>A0A1I7TXW0</accession>
<organism evidence="2 3">
    <name type="scientific">Caenorhabditis tropicalis</name>
    <dbReference type="NCBI Taxonomy" id="1561998"/>
    <lineage>
        <taxon>Eukaryota</taxon>
        <taxon>Metazoa</taxon>
        <taxon>Ecdysozoa</taxon>
        <taxon>Nematoda</taxon>
        <taxon>Chromadorea</taxon>
        <taxon>Rhabditida</taxon>
        <taxon>Rhabditina</taxon>
        <taxon>Rhabditomorpha</taxon>
        <taxon>Rhabditoidea</taxon>
        <taxon>Rhabditidae</taxon>
        <taxon>Peloderinae</taxon>
        <taxon>Caenorhabditis</taxon>
    </lineage>
</organism>
<protein>
    <submittedName>
        <fullName evidence="3">G_PROTEIN_RECEP_F1_2 domain-containing protein</fullName>
    </submittedName>
</protein>
<dbReference type="Proteomes" id="UP000095282">
    <property type="component" value="Unplaced"/>
</dbReference>
<dbReference type="WBParaSite" id="Csp11.Scaffold629.g12891.t1">
    <property type="protein sequence ID" value="Csp11.Scaffold629.g12891.t1"/>
    <property type="gene ID" value="Csp11.Scaffold629.g12891"/>
</dbReference>
<keyword evidence="1" id="KW-0812">Transmembrane</keyword>
<dbReference type="InterPro" id="IPR019422">
    <property type="entry name" value="7TM_GPCR_serpentine_rcpt_Srh"/>
</dbReference>
<dbReference type="eggNOG" id="ENOG502TJGK">
    <property type="taxonomic scope" value="Eukaryota"/>
</dbReference>
<dbReference type="PANTHER" id="PTHR46891">
    <property type="entry name" value="SERPENTINE RECEPTOR, CLASS H-RELATED"/>
    <property type="match status" value="1"/>
</dbReference>
<reference evidence="3" key="1">
    <citation type="submission" date="2016-11" db="UniProtKB">
        <authorList>
            <consortium name="WormBaseParasite"/>
        </authorList>
    </citation>
    <scope>IDENTIFICATION</scope>
</reference>
<dbReference type="Pfam" id="PF10318">
    <property type="entry name" value="7TM_GPCR_Srh"/>
    <property type="match status" value="1"/>
</dbReference>
<dbReference type="AlphaFoldDB" id="A0A1I7TXW0"/>
<feature type="transmembrane region" description="Helical" evidence="1">
    <location>
        <begin position="131"/>
        <end position="156"/>
    </location>
</feature>
<feature type="transmembrane region" description="Helical" evidence="1">
    <location>
        <begin position="69"/>
        <end position="88"/>
    </location>
</feature>
<sequence>MWLPKTYLPYEVYLTTGWLAELGVSGIAQFTALGQCLNFIGVSILELFYHRFQAVVVFRSHFHLKLPFYILNIFRIVTLIHISVFIWGRLHPRTLMYQENKRVDLLKKIPYLPEELGCFTVSIAVPEDPNFIITVSIWGVLVALGMTVIISTVIFITQFLKKAQNLSSQTKKLQTMLVLSLVLQV</sequence>
<keyword evidence="1" id="KW-0472">Membrane</keyword>
<evidence type="ECO:0000256" key="1">
    <source>
        <dbReference type="SAM" id="Phobius"/>
    </source>
</evidence>